<keyword evidence="6" id="KW-0472">Membrane</keyword>
<dbReference type="KEGG" id="bja:blr0576"/>
<dbReference type="Gene3D" id="1.10.287.950">
    <property type="entry name" value="Methyl-accepting chemotaxis protein"/>
    <property type="match status" value="1"/>
</dbReference>
<gene>
    <name evidence="10" type="ordered locus">blr0576</name>
</gene>
<dbReference type="GO" id="GO:0005886">
    <property type="term" value="C:plasma membrane"/>
    <property type="evidence" value="ECO:0007669"/>
    <property type="project" value="UniProtKB-SubCell"/>
</dbReference>
<comment type="subcellular location">
    <subcellularLocation>
        <location evidence="1">Cell inner membrane</location>
        <topology evidence="1">Multi-pass membrane protein</topology>
    </subcellularLocation>
</comment>
<dbReference type="PROSITE" id="PS50192">
    <property type="entry name" value="T_SNARE"/>
    <property type="match status" value="1"/>
</dbReference>
<evidence type="ECO:0000256" key="2">
    <source>
        <dbReference type="ARBA" id="ARBA00022519"/>
    </source>
</evidence>
<keyword evidence="6" id="KW-1133">Transmembrane helix</keyword>
<proteinExistence type="inferred from homology"/>
<dbReference type="Proteomes" id="UP000002526">
    <property type="component" value="Chromosome"/>
</dbReference>
<dbReference type="FunCoup" id="Q89WV2">
    <property type="interactions" value="333"/>
</dbReference>
<dbReference type="PANTHER" id="PTHR32089:SF112">
    <property type="entry name" value="LYSOZYME-LIKE PROTEIN-RELATED"/>
    <property type="match status" value="1"/>
</dbReference>
<evidence type="ECO:0000259" key="8">
    <source>
        <dbReference type="PROSITE" id="PS50192"/>
    </source>
</evidence>
<feature type="transmembrane region" description="Helical" evidence="6">
    <location>
        <begin position="311"/>
        <end position="332"/>
    </location>
</feature>
<keyword evidence="11" id="KW-1185">Reference proteome</keyword>
<dbReference type="eggNOG" id="COG0840">
    <property type="taxonomic scope" value="Bacteria"/>
</dbReference>
<keyword evidence="2" id="KW-0997">Cell inner membrane</keyword>
<dbReference type="PROSITE" id="PS50885">
    <property type="entry name" value="HAMP"/>
    <property type="match status" value="1"/>
</dbReference>
<reference evidence="11" key="1">
    <citation type="journal article" date="2002" name="DNA Res.">
        <title>Complete genomic sequence of nitrogen-fixing symbiotic bacterium Bradyrhizobium japonicum USDA110.</title>
        <authorList>
            <person name="Kaneko T."/>
            <person name="Nakamura Y."/>
            <person name="Sato S."/>
            <person name="Minamisawa K."/>
            <person name="Uchiumi T."/>
            <person name="Sasamoto S."/>
            <person name="Watanabe A."/>
            <person name="Idesawa K."/>
            <person name="Iriguchi M."/>
            <person name="Kawashima K."/>
            <person name="Kohara M."/>
            <person name="Matsumoto M."/>
            <person name="Shimpo S."/>
            <person name="Tsuruoka H."/>
            <person name="Wada T."/>
            <person name="Yamada M."/>
            <person name="Tabata S."/>
        </authorList>
    </citation>
    <scope>NUCLEOTIDE SEQUENCE [LARGE SCALE GENOMIC DNA]</scope>
    <source>
        <strain evidence="11">JCM 10833 / BCRC 13528 / IAM 13628 / NBRC 14792 / USDA 110</strain>
    </source>
</reference>
<evidence type="ECO:0000256" key="4">
    <source>
        <dbReference type="ARBA" id="ARBA00029447"/>
    </source>
</evidence>
<dbReference type="InterPro" id="IPR000727">
    <property type="entry name" value="T_SNARE_dom"/>
</dbReference>
<dbReference type="GO" id="GO:0006935">
    <property type="term" value="P:chemotaxis"/>
    <property type="evidence" value="ECO:0000318"/>
    <property type="project" value="GO_Central"/>
</dbReference>
<comment type="similarity">
    <text evidence="4">Belongs to the methyl-accepting chemotaxis (MCP) protein family.</text>
</comment>
<accession>Q89WV2</accession>
<dbReference type="InParanoid" id="Q89WV2"/>
<name>Q89WV2_BRADU</name>
<evidence type="ECO:0000259" key="9">
    <source>
        <dbReference type="PROSITE" id="PS50885"/>
    </source>
</evidence>
<dbReference type="AlphaFoldDB" id="Q89WV2"/>
<evidence type="ECO:0000313" key="10">
    <source>
        <dbReference type="EMBL" id="BAC45841.1"/>
    </source>
</evidence>
<dbReference type="PANTHER" id="PTHR32089">
    <property type="entry name" value="METHYL-ACCEPTING CHEMOTAXIS PROTEIN MCPB"/>
    <property type="match status" value="1"/>
</dbReference>
<keyword evidence="2" id="KW-1003">Cell membrane</keyword>
<dbReference type="STRING" id="224911.AAV28_42160"/>
<dbReference type="PhylomeDB" id="Q89WV2"/>
<dbReference type="InterPro" id="IPR004089">
    <property type="entry name" value="MCPsignal_dom"/>
</dbReference>
<protein>
    <submittedName>
        <fullName evidence="10">Blr0576 protein</fullName>
    </submittedName>
</protein>
<feature type="domain" description="HAMP" evidence="9">
    <location>
        <begin position="332"/>
        <end position="385"/>
    </location>
</feature>
<evidence type="ECO:0000256" key="5">
    <source>
        <dbReference type="PROSITE-ProRule" id="PRU00284"/>
    </source>
</evidence>
<evidence type="ECO:0000256" key="6">
    <source>
        <dbReference type="SAM" id="Phobius"/>
    </source>
</evidence>
<evidence type="ECO:0000259" key="7">
    <source>
        <dbReference type="PROSITE" id="PS50111"/>
    </source>
</evidence>
<dbReference type="GO" id="GO:0007165">
    <property type="term" value="P:signal transduction"/>
    <property type="evidence" value="ECO:0007669"/>
    <property type="project" value="UniProtKB-KW"/>
</dbReference>
<dbReference type="InterPro" id="IPR003660">
    <property type="entry name" value="HAMP_dom"/>
</dbReference>
<dbReference type="PATRIC" id="fig|224911.5.peg.593"/>
<evidence type="ECO:0000256" key="3">
    <source>
        <dbReference type="ARBA" id="ARBA00023224"/>
    </source>
</evidence>
<dbReference type="Gene3D" id="6.10.340.10">
    <property type="match status" value="1"/>
</dbReference>
<dbReference type="SMART" id="SM00304">
    <property type="entry name" value="HAMP"/>
    <property type="match status" value="1"/>
</dbReference>
<evidence type="ECO:0000313" key="11">
    <source>
        <dbReference type="Proteomes" id="UP000002526"/>
    </source>
</evidence>
<dbReference type="SUPFAM" id="SSF58104">
    <property type="entry name" value="Methyl-accepting chemotaxis protein (MCP) signaling domain"/>
    <property type="match status" value="1"/>
</dbReference>
<dbReference type="HOGENOM" id="CLU_000445_107_27_5"/>
<dbReference type="EnsemblBacteria" id="BAC45841">
    <property type="protein sequence ID" value="BAC45841"/>
    <property type="gene ID" value="BAC45841"/>
</dbReference>
<dbReference type="SMART" id="SM00283">
    <property type="entry name" value="MA"/>
    <property type="match status" value="1"/>
</dbReference>
<sequence length="682" mass="70838">MWGAVSMASFKVRIGTKLGLTASAGVLLVGGMLANQLIRNEQIADLSRLVVINTANKANAQGAELAVTRARLAIAEIGSASSADGLAKHLETLRGSIAGATTEIDAALERSKRAEAKELCREVKILLDASLKAGNDLGEARGTAVAEFAAASQIEEAWNKALETLLASSAIAASQNRLNIEVALREADALFKAVSAADWHFTATGDAVQKDRIAERADAMIRALKQVRQSADDKKIADGVDALAALAGRYKAVTGVAIKAEEAKRSIFDERVLPAAKEITTRVDKLVAANNEYMALRQSQLVTALEQATQVSLAVGVLVILVLAGSALFSVLSIARPIRRIGDVLLQLAGGNKAVEIPYTARGDEVGDNARAARTFRDNLIRIEQMEADQKDQEAAAAAQRKQEMIRLAGAFEDAVGGIINSVSVASQQLESAAGTLSGTAEETEQLSGMVAAASEEASANVGAVASAAEEMSASVVEIGRQVHDSSRIAGEAVKQAERTDVRINELLKAAGRIGDVVKLITAIAEQTNLLALNATIEAARAGESGRGFAVVASEVKALAAQTARATDEIGAQIADMQTATEDSVGAIKEIGTTISRISDISTTIAATIEEQGAATAEIARNVSEAAKGTVEVADKIAQVSHGAGATGSASTQVLASARSLSTESGRLKHEVAKFLDTVRAA</sequence>
<keyword evidence="6" id="KW-0812">Transmembrane</keyword>
<feature type="domain" description="Methyl-accepting transducer" evidence="7">
    <location>
        <begin position="419"/>
        <end position="662"/>
    </location>
</feature>
<dbReference type="OrthoDB" id="3378718at2"/>
<feature type="domain" description="T-SNARE coiled-coil homology" evidence="8">
    <location>
        <begin position="578"/>
        <end position="640"/>
    </location>
</feature>
<dbReference type="Pfam" id="PF00015">
    <property type="entry name" value="MCPsignal"/>
    <property type="match status" value="1"/>
</dbReference>
<keyword evidence="3 5" id="KW-0807">Transducer</keyword>
<dbReference type="PROSITE" id="PS50111">
    <property type="entry name" value="CHEMOTAXIS_TRANSDUC_2"/>
    <property type="match status" value="1"/>
</dbReference>
<dbReference type="EMBL" id="BA000040">
    <property type="protein sequence ID" value="BAC45841.1"/>
    <property type="molecule type" value="Genomic_DNA"/>
</dbReference>
<organism evidence="10 11">
    <name type="scientific">Bradyrhizobium diazoefficiens (strain JCM 10833 / BCRC 13528 / IAM 13628 / NBRC 14792 / USDA 110)</name>
    <dbReference type="NCBI Taxonomy" id="224911"/>
    <lineage>
        <taxon>Bacteria</taxon>
        <taxon>Pseudomonadati</taxon>
        <taxon>Pseudomonadota</taxon>
        <taxon>Alphaproteobacteria</taxon>
        <taxon>Hyphomicrobiales</taxon>
        <taxon>Nitrobacteraceae</taxon>
        <taxon>Bradyrhizobium</taxon>
    </lineage>
</organism>
<evidence type="ECO:0000256" key="1">
    <source>
        <dbReference type="ARBA" id="ARBA00004429"/>
    </source>
</evidence>